<sequence length="117" mass="13806">MGKRRTFYLNDKVDNLLHEYKNENNFRSMSEALYSLLTQNENQNLKINSEELKTKLNIIDKNICIMLEMISYQTDNLDLVPTFSISNGLSRAYNGAKKLTEENIKENMINKRERSMY</sequence>
<reference evidence="1 2" key="1">
    <citation type="submission" date="2017-12" db="EMBL/GenBank/DDBJ databases">
        <title>Genomics of Macrococcus caseolyticus.</title>
        <authorList>
            <person name="MacFadyen A.C."/>
            <person name="Paterson G.K."/>
        </authorList>
    </citation>
    <scope>NUCLEOTIDE SEQUENCE [LARGE SCALE GENOMIC DNA]</scope>
    <source>
        <strain evidence="1 2">5788_EF188</strain>
    </source>
</reference>
<gene>
    <name evidence="1" type="ORF">CW686_07085</name>
</gene>
<comment type="caution">
    <text evidence="1">The sequence shown here is derived from an EMBL/GenBank/DDBJ whole genome shotgun (WGS) entry which is preliminary data.</text>
</comment>
<dbReference type="Proteomes" id="UP000233482">
    <property type="component" value="Unassembled WGS sequence"/>
</dbReference>
<dbReference type="EMBL" id="PIXC01000014">
    <property type="protein sequence ID" value="PKE25955.1"/>
    <property type="molecule type" value="Genomic_DNA"/>
</dbReference>
<evidence type="ECO:0000313" key="2">
    <source>
        <dbReference type="Proteomes" id="UP000233482"/>
    </source>
</evidence>
<accession>A0A855GT47</accession>
<evidence type="ECO:0000313" key="1">
    <source>
        <dbReference type="EMBL" id="PKE25955.1"/>
    </source>
</evidence>
<protein>
    <submittedName>
        <fullName evidence="1">Uncharacterized protein</fullName>
    </submittedName>
</protein>
<organism evidence="1 2">
    <name type="scientific">Macrococcoides caseolyticum</name>
    <dbReference type="NCBI Taxonomy" id="69966"/>
    <lineage>
        <taxon>Bacteria</taxon>
        <taxon>Bacillati</taxon>
        <taxon>Bacillota</taxon>
        <taxon>Bacilli</taxon>
        <taxon>Bacillales</taxon>
        <taxon>Staphylococcaceae</taxon>
        <taxon>Macrococcoides</taxon>
    </lineage>
</organism>
<dbReference type="AlphaFoldDB" id="A0A855GT47"/>
<name>A0A855GT47_9STAP</name>
<proteinExistence type="predicted"/>
<dbReference type="RefSeq" id="WP_086037951.1">
    <property type="nucleotide sequence ID" value="NZ_CP021058.1"/>
</dbReference>